<dbReference type="AlphaFoldDB" id="A0A7S8IYY6"/>
<evidence type="ECO:0000259" key="7">
    <source>
        <dbReference type="Pfam" id="PF04239"/>
    </source>
</evidence>
<keyword evidence="4" id="KW-0812">Transmembrane</keyword>
<dbReference type="InterPro" id="IPR023090">
    <property type="entry name" value="UPF0702_alpha/beta_dom_sf"/>
</dbReference>
<reference evidence="9 10" key="1">
    <citation type="journal article" date="2020" name="ISME J.">
        <title>Enrichment and physiological characterization of a novel comammox Nitrospira indicates ammonium inhibition of complete nitrification.</title>
        <authorList>
            <person name="Sakoula D."/>
            <person name="Koch H."/>
            <person name="Frank J."/>
            <person name="Jetten M.S.M."/>
            <person name="van Kessel M.A.H.J."/>
            <person name="Lucker S."/>
        </authorList>
    </citation>
    <scope>NUCLEOTIDE SEQUENCE [LARGE SCALE GENOMIC DNA]</scope>
    <source>
        <strain evidence="9">Comreactor17</strain>
    </source>
</reference>
<evidence type="ECO:0000256" key="5">
    <source>
        <dbReference type="ARBA" id="ARBA00022989"/>
    </source>
</evidence>
<dbReference type="EMBL" id="CP047423">
    <property type="protein sequence ID" value="QPD04547.1"/>
    <property type="molecule type" value="Genomic_DNA"/>
</dbReference>
<evidence type="ECO:0000256" key="3">
    <source>
        <dbReference type="ARBA" id="ARBA00022475"/>
    </source>
</evidence>
<dbReference type="Gene3D" id="3.30.240.20">
    <property type="entry name" value="bsu07140 like domains"/>
    <property type="match status" value="1"/>
</dbReference>
<comment type="similarity">
    <text evidence="2">Belongs to the UPF0702 family.</text>
</comment>
<evidence type="ECO:0000313" key="10">
    <source>
        <dbReference type="Proteomes" id="UP000593737"/>
    </source>
</evidence>
<keyword evidence="5" id="KW-1133">Transmembrane helix</keyword>
<proteinExistence type="inferred from homology"/>
<dbReference type="Pfam" id="PF04239">
    <property type="entry name" value="DUF421"/>
    <property type="match status" value="1"/>
</dbReference>
<feature type="domain" description="YetF C-terminal" evidence="7">
    <location>
        <begin position="80"/>
        <end position="146"/>
    </location>
</feature>
<gene>
    <name evidence="9" type="ORF">Nkreftii_002321</name>
</gene>
<dbReference type="PANTHER" id="PTHR34582:SF6">
    <property type="entry name" value="UPF0702 TRANSMEMBRANE PROTEIN YCAP"/>
    <property type="match status" value="1"/>
</dbReference>
<dbReference type="InterPro" id="IPR007353">
    <property type="entry name" value="DUF421"/>
</dbReference>
<organism evidence="9 10">
    <name type="scientific">Candidatus Nitrospira kreftii</name>
    <dbReference type="NCBI Taxonomy" id="2652173"/>
    <lineage>
        <taxon>Bacteria</taxon>
        <taxon>Pseudomonadati</taxon>
        <taxon>Nitrospirota</taxon>
        <taxon>Nitrospiria</taxon>
        <taxon>Nitrospirales</taxon>
        <taxon>Nitrospiraceae</taxon>
        <taxon>Nitrospira</taxon>
    </lineage>
</organism>
<dbReference type="GO" id="GO:0005886">
    <property type="term" value="C:plasma membrane"/>
    <property type="evidence" value="ECO:0007669"/>
    <property type="project" value="UniProtKB-SubCell"/>
</dbReference>
<feature type="domain" description="YetF-like N-terminal transmembrane" evidence="8">
    <location>
        <begin position="12"/>
        <end position="75"/>
    </location>
</feature>
<keyword evidence="6" id="KW-0472">Membrane</keyword>
<evidence type="ECO:0000313" key="9">
    <source>
        <dbReference type="EMBL" id="QPD04547.1"/>
    </source>
</evidence>
<dbReference type="KEGG" id="nkf:Nkreftii_002321"/>
<accession>A0A7S8IYY6</accession>
<dbReference type="PANTHER" id="PTHR34582">
    <property type="entry name" value="UPF0702 TRANSMEMBRANE PROTEIN YCAP"/>
    <property type="match status" value="1"/>
</dbReference>
<evidence type="ECO:0000256" key="4">
    <source>
        <dbReference type="ARBA" id="ARBA00022692"/>
    </source>
</evidence>
<comment type="subcellular location">
    <subcellularLocation>
        <location evidence="1">Cell membrane</location>
        <topology evidence="1">Multi-pass membrane protein</topology>
    </subcellularLocation>
</comment>
<sequence>MDPVIRSAAVYVALLVFLRLAGRRTLIQMTSFDFVLLLIIGEATQNALLQNDSSVTNAVLVVLTLISLDIAFSYIKQRVPIVARWIDGVPMIIVWDGRPLTDLMVKARVSVVDVLTAARESQGLERMEQIKYAVLETTGSISIIPRD</sequence>
<dbReference type="Proteomes" id="UP000593737">
    <property type="component" value="Chromosome"/>
</dbReference>
<evidence type="ECO:0008006" key="11">
    <source>
        <dbReference type="Google" id="ProtNLM"/>
    </source>
</evidence>
<dbReference type="InterPro" id="IPR048454">
    <property type="entry name" value="YetF_N"/>
</dbReference>
<evidence type="ECO:0000256" key="1">
    <source>
        <dbReference type="ARBA" id="ARBA00004651"/>
    </source>
</evidence>
<evidence type="ECO:0000259" key="8">
    <source>
        <dbReference type="Pfam" id="PF20730"/>
    </source>
</evidence>
<protein>
    <recommendedName>
        <fullName evidence="11">DUF421 domain-containing protein</fullName>
    </recommendedName>
</protein>
<evidence type="ECO:0000256" key="6">
    <source>
        <dbReference type="ARBA" id="ARBA00023136"/>
    </source>
</evidence>
<keyword evidence="3" id="KW-1003">Cell membrane</keyword>
<name>A0A7S8IYY6_9BACT</name>
<dbReference type="Pfam" id="PF20730">
    <property type="entry name" value="YetF_N"/>
    <property type="match status" value="1"/>
</dbReference>
<evidence type="ECO:0000256" key="2">
    <source>
        <dbReference type="ARBA" id="ARBA00006448"/>
    </source>
</evidence>